<evidence type="ECO:0000313" key="2">
    <source>
        <dbReference type="EMBL" id="MDN0086115.1"/>
    </source>
</evidence>
<dbReference type="Proteomes" id="UP001167864">
    <property type="component" value="Unassembled WGS sequence"/>
</dbReference>
<dbReference type="EMBL" id="JAUEHU010000001">
    <property type="protein sequence ID" value="MDN0086115.1"/>
    <property type="molecule type" value="Genomic_DNA"/>
</dbReference>
<name>A0AAW7K6C3_9GAMM</name>
<sequence length="171" mass="19362">MQVQIMRAAIATVLMAISTSAIASNDKLYSVNPGAFIFHAYEPKTDYTQYFDNQYIAVERKLNAQSDYSLSVGTLVNSFSNRCMLLGVRKDWWEKGHWTFKGGYAYAGEFFFSQFSHCGDEGIYRNIKDAVGIGFAPYIYHALQYDFNDHFGLEGGVILPGIVVLSMQFHF</sequence>
<evidence type="ECO:0000256" key="1">
    <source>
        <dbReference type="SAM" id="SignalP"/>
    </source>
</evidence>
<protein>
    <recommendedName>
        <fullName evidence="4">Attachment invasion locus protein</fullName>
    </recommendedName>
</protein>
<feature type="chain" id="PRO_5043375627" description="Attachment invasion locus protein" evidence="1">
    <location>
        <begin position="24"/>
        <end position="171"/>
    </location>
</feature>
<evidence type="ECO:0000313" key="3">
    <source>
        <dbReference type="Proteomes" id="UP001167864"/>
    </source>
</evidence>
<reference evidence="2" key="1">
    <citation type="submission" date="2023-06" db="EMBL/GenBank/DDBJ databases">
        <authorList>
            <person name="Polev D.E."/>
            <person name="Saitova A.T."/>
            <person name="Bogumilchik E.A."/>
            <person name="Kokorina G.I."/>
            <person name="Voskresenskaia E.A."/>
        </authorList>
    </citation>
    <scope>NUCLEOTIDE SEQUENCE</scope>
    <source>
        <strain evidence="2">2145 StPb PI</strain>
    </source>
</reference>
<feature type="signal peptide" evidence="1">
    <location>
        <begin position="1"/>
        <end position="23"/>
    </location>
</feature>
<dbReference type="AlphaFoldDB" id="A0AAW7K6C3"/>
<evidence type="ECO:0008006" key="4">
    <source>
        <dbReference type="Google" id="ProtNLM"/>
    </source>
</evidence>
<keyword evidence="1" id="KW-0732">Signal</keyword>
<organism evidence="2 3">
    <name type="scientific">Yersinia nurmii</name>
    <dbReference type="NCBI Taxonomy" id="685706"/>
    <lineage>
        <taxon>Bacteria</taxon>
        <taxon>Pseudomonadati</taxon>
        <taxon>Pseudomonadota</taxon>
        <taxon>Gammaproteobacteria</taxon>
        <taxon>Enterobacterales</taxon>
        <taxon>Yersiniaceae</taxon>
        <taxon>Yersinia</taxon>
    </lineage>
</organism>
<proteinExistence type="predicted"/>
<comment type="caution">
    <text evidence="2">The sequence shown here is derived from an EMBL/GenBank/DDBJ whole genome shotgun (WGS) entry which is preliminary data.</text>
</comment>
<accession>A0AAW7K6C3</accession>
<gene>
    <name evidence="2" type="ORF">QVN42_01690</name>
</gene>